<feature type="domain" description="Dermonecrotic toxin N-terminal" evidence="3">
    <location>
        <begin position="67"/>
        <end position="317"/>
    </location>
</feature>
<dbReference type="EMBL" id="FNKM01000002">
    <property type="protein sequence ID" value="SDQ60822.1"/>
    <property type="molecule type" value="Genomic_DNA"/>
</dbReference>
<organism evidence="5 7">
    <name type="scientific">Pseudomonas grimontii</name>
    <dbReference type="NCBI Taxonomy" id="129847"/>
    <lineage>
        <taxon>Bacteria</taxon>
        <taxon>Pseudomonadati</taxon>
        <taxon>Pseudomonadota</taxon>
        <taxon>Gammaproteobacteria</taxon>
        <taxon>Pseudomonadales</taxon>
        <taxon>Pseudomonadaceae</taxon>
        <taxon>Pseudomonas</taxon>
    </lineage>
</organism>
<reference evidence="5 7" key="2">
    <citation type="submission" date="2019-06" db="EMBL/GenBank/DDBJ databases">
        <title>Pseudomonas bimorpha sp. nov. isolated from bovine raw milk and skim milk concentrate.</title>
        <authorList>
            <person name="Hofmann K."/>
            <person name="Huptas C."/>
            <person name="Doll E."/>
            <person name="Scherer S."/>
            <person name="Wenning M."/>
        </authorList>
    </citation>
    <scope>NUCLEOTIDE SEQUENCE [LARGE SCALE GENOMIC DNA]</scope>
    <source>
        <strain evidence="5 7">DSM 17515</strain>
    </source>
</reference>
<proteinExistence type="predicted"/>
<feature type="region of interest" description="Disordered" evidence="2">
    <location>
        <begin position="1"/>
        <end position="23"/>
    </location>
</feature>
<feature type="compositionally biased region" description="Polar residues" evidence="2">
    <location>
        <begin position="1"/>
        <end position="18"/>
    </location>
</feature>
<evidence type="ECO:0000313" key="7">
    <source>
        <dbReference type="Proteomes" id="UP000317267"/>
    </source>
</evidence>
<dbReference type="Proteomes" id="UP000198740">
    <property type="component" value="Unassembled WGS sequence"/>
</dbReference>
<keyword evidence="1" id="KW-0175">Coiled coil</keyword>
<dbReference type="InterPro" id="IPR046341">
    <property type="entry name" value="SET_dom_sf"/>
</dbReference>
<dbReference type="OrthoDB" id="1467561at2"/>
<feature type="coiled-coil region" evidence="1">
    <location>
        <begin position="732"/>
        <end position="759"/>
    </location>
</feature>
<dbReference type="SUPFAM" id="SSF82199">
    <property type="entry name" value="SET domain"/>
    <property type="match status" value="1"/>
</dbReference>
<evidence type="ECO:0000313" key="6">
    <source>
        <dbReference type="Proteomes" id="UP000198740"/>
    </source>
</evidence>
<evidence type="ECO:0000256" key="2">
    <source>
        <dbReference type="SAM" id="MobiDB-lite"/>
    </source>
</evidence>
<name>A0A1H1C9H3_9PSED</name>
<dbReference type="InterPro" id="IPR046673">
    <property type="entry name" value="ToxA_N"/>
</dbReference>
<evidence type="ECO:0000313" key="4">
    <source>
        <dbReference type="EMBL" id="SDQ60822.1"/>
    </source>
</evidence>
<gene>
    <name evidence="5" type="ORF">FIV39_06030</name>
    <name evidence="4" type="ORF">SAMN04490186_1194</name>
</gene>
<dbReference type="Pfam" id="PF20178">
    <property type="entry name" value="ToxA_N"/>
    <property type="match status" value="1"/>
</dbReference>
<evidence type="ECO:0000256" key="1">
    <source>
        <dbReference type="SAM" id="Coils"/>
    </source>
</evidence>
<evidence type="ECO:0000313" key="5">
    <source>
        <dbReference type="EMBL" id="TWR69225.1"/>
    </source>
</evidence>
<feature type="region of interest" description="Disordered" evidence="2">
    <location>
        <begin position="1047"/>
        <end position="1091"/>
    </location>
</feature>
<protein>
    <recommendedName>
        <fullName evidence="3">Dermonecrotic toxin N-terminal domain-containing protein</fullName>
    </recommendedName>
</protein>
<accession>A0A1H1C9H3</accession>
<dbReference type="Gene3D" id="2.170.270.10">
    <property type="entry name" value="SET domain"/>
    <property type="match status" value="1"/>
</dbReference>
<evidence type="ECO:0000259" key="3">
    <source>
        <dbReference type="Pfam" id="PF20178"/>
    </source>
</evidence>
<dbReference type="EMBL" id="VFES01000002">
    <property type="protein sequence ID" value="TWR69225.1"/>
    <property type="molecule type" value="Genomic_DNA"/>
</dbReference>
<keyword evidence="6" id="KW-1185">Reference proteome</keyword>
<comment type="caution">
    <text evidence="5">The sequence shown here is derived from an EMBL/GenBank/DDBJ whole genome shotgun (WGS) entry which is preliminary data.</text>
</comment>
<sequence length="1340" mass="150315">MAYPMNTRSTPSSSNHPPASSLPAHHAFIKPKLPSWLSQAPASALTDFRDSLISSNQARHDLKALLDELKSPEDFARPLLREALSSRFFGLVNDENAILVREWKNHHLLGLIKTHARTTRQTLLEAALQNFEASEAEDGGMETGTTLYNVTRDREVESLASATSFAELCRTQDLGGKYLAHISSVLEPTSETTPSRNATEVVRLFRAQAQHAFGVALHIAYMRQQFTPKQHLQLNSLQRSGSHLDIQINHLTINCVVLPGVLVIQAPTISISFILYTPEDPDEPLRQYTSMANLQRDLAERLLTESYREFFNRLVPLQHQFNLLEVSATQSGSPALAMGGRIYTDPAHLEQPISLTPITTDVFRAIAQHKIDQIKSDARTLVVPTADADLLSRQKRLQSYIDLGKSLLFFAASFIPVVGEVLLVVTAAQLIGTVYEGFAAWSRNDSDEALNDLMDVVDSVALAAATAGAIKTAGFTANLIKVQVRNKGWRLWHSDMKPYRHTKGLPEHLVANKQGLYQYEQRSYLKQDDHVHVVKRAPDGKQWELSHPTDPLAYAPPLLSNEVGGYRHLHETPKDWDDLKLIKRLGPDATNIKQPAVEPILLLSGVDKTALRQLHQEMVRPPPLLLDTIKHFNLEQEINDFNLARAEGTSVTPHSPLIQFHLLVSLPEWPANRALKIVDEQQQVVMTHDTGTAEIKISEARFRKGELLHAVEEQLPQAEFNRLMPTLSIDYFTKVENLAMRLETEAEQQKQRLLSLLNEPGERAITSAEKSIRAIIPELSKRHLEEMESTLSGQERQRLQEEKTLPPVQQWEAGHYRDAIQMTRLKEGLFLHAASSRKSVPLVLYILEQTPGWPASRKLDVYDGSHEGPLLGSIGEANASSQHVVIRQGELYAIYDAQNGHTSSLTDLPGAIERTLSESERSTILSQSGTNSLEQSLQKTGLSLMGERRAPVRAMPPSTQAAGTTGLPLDPAFCETTSPTGLTVRADGTYQSAPLPDGSYRYYIQDNQKYYQVKSDAIGWRLIDARSRFRAYQPYVRPKAEGGWEIDQAKGALPGGRGSPLLSLEGMDSSDEFESAHSSSEYESAEEGSVRPQYTVQELSYMRTQRSFQHSQNYRGIYDRANNGRYPLRDIEGRPMRIRHIQSQGKSLTSDTWFRNSALRPYIQWEGYENVARLYEDKLEVTTFTQAHLKFPQEASLIGQATVITRRPVLKGEALGVYGGELLHFYVAKARLAPYLMPIKDFRPTSRYAVNMQLVLSGDNALSRVNTVFEYDGEFPVRQASTGYNVEATQFRVQTKTDDNPPEQLILTGLFASEDIPAGTELRWNYQYDESTIRSLFPRP</sequence>
<reference evidence="4 6" key="1">
    <citation type="submission" date="2016-10" db="EMBL/GenBank/DDBJ databases">
        <authorList>
            <person name="Varghese N."/>
            <person name="Submissions S."/>
        </authorList>
    </citation>
    <scope>NUCLEOTIDE SEQUENCE [LARGE SCALE GENOMIC DNA]</scope>
    <source>
        <strain evidence="4 6">BS2976</strain>
    </source>
</reference>
<dbReference type="Proteomes" id="UP000317267">
    <property type="component" value="Unassembled WGS sequence"/>
</dbReference>